<dbReference type="InterPro" id="IPR052523">
    <property type="entry name" value="Trichothecene_AcTrans"/>
</dbReference>
<dbReference type="Gene3D" id="3.40.630.30">
    <property type="match status" value="1"/>
</dbReference>
<dbReference type="GO" id="GO:0016747">
    <property type="term" value="F:acyltransferase activity, transferring groups other than amino-acyl groups"/>
    <property type="evidence" value="ECO:0007669"/>
    <property type="project" value="InterPro"/>
</dbReference>
<dbReference type="PANTHER" id="PTHR42791:SF1">
    <property type="entry name" value="N-ACETYLTRANSFERASE DOMAIN-CONTAINING PROTEIN"/>
    <property type="match status" value="1"/>
</dbReference>
<dbReference type="CDD" id="cd04301">
    <property type="entry name" value="NAT_SF"/>
    <property type="match status" value="1"/>
</dbReference>
<dbReference type="PROSITE" id="PS51186">
    <property type="entry name" value="GNAT"/>
    <property type="match status" value="1"/>
</dbReference>
<dbReference type="Proteomes" id="UP000807353">
    <property type="component" value="Unassembled WGS sequence"/>
</dbReference>
<proteinExistence type="predicted"/>
<organism evidence="2 3">
    <name type="scientific">Collybia nuda</name>
    <dbReference type="NCBI Taxonomy" id="64659"/>
    <lineage>
        <taxon>Eukaryota</taxon>
        <taxon>Fungi</taxon>
        <taxon>Dikarya</taxon>
        <taxon>Basidiomycota</taxon>
        <taxon>Agaricomycotina</taxon>
        <taxon>Agaricomycetes</taxon>
        <taxon>Agaricomycetidae</taxon>
        <taxon>Agaricales</taxon>
        <taxon>Tricholomatineae</taxon>
        <taxon>Clitocybaceae</taxon>
        <taxon>Collybia</taxon>
    </lineage>
</organism>
<dbReference type="PANTHER" id="PTHR42791">
    <property type="entry name" value="GNAT FAMILY ACETYLTRANSFERASE"/>
    <property type="match status" value="1"/>
</dbReference>
<gene>
    <name evidence="2" type="ORF">BDZ94DRAFT_1276736</name>
</gene>
<evidence type="ECO:0000313" key="2">
    <source>
        <dbReference type="EMBL" id="KAF9456005.1"/>
    </source>
</evidence>
<protein>
    <submittedName>
        <fullName evidence="2">Acyl-CoA N-acyltransferase</fullName>
    </submittedName>
</protein>
<name>A0A9P5XUM4_9AGAR</name>
<dbReference type="Pfam" id="PF00583">
    <property type="entry name" value="Acetyltransf_1"/>
    <property type="match status" value="1"/>
</dbReference>
<dbReference type="AlphaFoldDB" id="A0A9P5XUM4"/>
<dbReference type="SUPFAM" id="SSF55729">
    <property type="entry name" value="Acyl-CoA N-acyltransferases (Nat)"/>
    <property type="match status" value="1"/>
</dbReference>
<sequence>MEKPVITISPALPSEIPRLASIFTAAFATDAHTQLKAVAHPSHNQERGMTEGLEYWISSAKKCVVIKATIDHDIVGWTTWGWHGFDLGLPEEWKATYVQDTPPNASVVIGEEKNAHSTDSQPAGIKRLKEITNADMEAWENRFMPNQSTECMILAAIAVHPDWQGKGVGSRLINWGLTKAHKRGVFTWVSSSDGGWGAFEKAGFEYVGELRLDLDEFSDGIKREDGRPWGEYVWRYGKIQPKQ</sequence>
<dbReference type="EMBL" id="MU150477">
    <property type="protein sequence ID" value="KAF9456005.1"/>
    <property type="molecule type" value="Genomic_DNA"/>
</dbReference>
<feature type="domain" description="N-acetyltransferase" evidence="1">
    <location>
        <begin position="64"/>
        <end position="224"/>
    </location>
</feature>
<keyword evidence="3" id="KW-1185">Reference proteome</keyword>
<comment type="caution">
    <text evidence="2">The sequence shown here is derived from an EMBL/GenBank/DDBJ whole genome shotgun (WGS) entry which is preliminary data.</text>
</comment>
<dbReference type="InterPro" id="IPR000182">
    <property type="entry name" value="GNAT_dom"/>
</dbReference>
<dbReference type="OrthoDB" id="2115692at2759"/>
<reference evidence="2" key="1">
    <citation type="submission" date="2020-11" db="EMBL/GenBank/DDBJ databases">
        <authorList>
            <consortium name="DOE Joint Genome Institute"/>
            <person name="Ahrendt S."/>
            <person name="Riley R."/>
            <person name="Andreopoulos W."/>
            <person name="Labutti K."/>
            <person name="Pangilinan J."/>
            <person name="Ruiz-Duenas F.J."/>
            <person name="Barrasa J.M."/>
            <person name="Sanchez-Garcia M."/>
            <person name="Camarero S."/>
            <person name="Miyauchi S."/>
            <person name="Serrano A."/>
            <person name="Linde D."/>
            <person name="Babiker R."/>
            <person name="Drula E."/>
            <person name="Ayuso-Fernandez I."/>
            <person name="Pacheco R."/>
            <person name="Padilla G."/>
            <person name="Ferreira P."/>
            <person name="Barriuso J."/>
            <person name="Kellner H."/>
            <person name="Castanera R."/>
            <person name="Alfaro M."/>
            <person name="Ramirez L."/>
            <person name="Pisabarro A.G."/>
            <person name="Kuo A."/>
            <person name="Tritt A."/>
            <person name="Lipzen A."/>
            <person name="He G."/>
            <person name="Yan M."/>
            <person name="Ng V."/>
            <person name="Cullen D."/>
            <person name="Martin F."/>
            <person name="Rosso M.-N."/>
            <person name="Henrissat B."/>
            <person name="Hibbett D."/>
            <person name="Martinez A.T."/>
            <person name="Grigoriev I.V."/>
        </authorList>
    </citation>
    <scope>NUCLEOTIDE SEQUENCE</scope>
    <source>
        <strain evidence="2">CBS 247.69</strain>
    </source>
</reference>
<evidence type="ECO:0000313" key="3">
    <source>
        <dbReference type="Proteomes" id="UP000807353"/>
    </source>
</evidence>
<accession>A0A9P5XUM4</accession>
<dbReference type="InterPro" id="IPR016181">
    <property type="entry name" value="Acyl_CoA_acyltransferase"/>
</dbReference>
<evidence type="ECO:0000259" key="1">
    <source>
        <dbReference type="PROSITE" id="PS51186"/>
    </source>
</evidence>